<protein>
    <submittedName>
        <fullName evidence="4">Hydroxyacid dehydrogenase</fullName>
    </submittedName>
</protein>
<evidence type="ECO:0000313" key="5">
    <source>
        <dbReference type="Proteomes" id="UP000546464"/>
    </source>
</evidence>
<dbReference type="GO" id="GO:0030267">
    <property type="term" value="F:glyoxylate reductase (NADPH) activity"/>
    <property type="evidence" value="ECO:0007669"/>
    <property type="project" value="TreeGrafter"/>
</dbReference>
<dbReference type="PANTHER" id="PTHR10996">
    <property type="entry name" value="2-HYDROXYACID DEHYDROGENASE-RELATED"/>
    <property type="match status" value="1"/>
</dbReference>
<dbReference type="InterPro" id="IPR006140">
    <property type="entry name" value="D-isomer_DH_NAD-bd"/>
</dbReference>
<organism evidence="4 5">
    <name type="scientific">Ruficoccus amylovorans</name>
    <dbReference type="NCBI Taxonomy" id="1804625"/>
    <lineage>
        <taxon>Bacteria</taxon>
        <taxon>Pseudomonadati</taxon>
        <taxon>Verrucomicrobiota</taxon>
        <taxon>Opitutia</taxon>
        <taxon>Puniceicoccales</taxon>
        <taxon>Cerasicoccaceae</taxon>
        <taxon>Ruficoccus</taxon>
    </lineage>
</organism>
<sequence>MKKPKSIFLLKEEFLSVVYSESAIAEICDITENDGRVHTAEEILKNPEYYQDVEIIFSGWNAPVLNAELLHALPSLKAFFYGAGTVRYFVTDAFWERNIRLTSAYTANAIPVAEYTMASIVFALKRAWTKNYALRQGRIDHASQEVSGVYTGSRVGIISLGAIGRLICQRLSQFELDVVAYDPFASESLFQELSVRRVPTLEALFSGCDVVSLHAPKLPETEGMITGELLQLMPRNATFINTSRGAIVDENALVRVLKNRPDIFAVLDVITDETAYCTTPLLTLPNVFLTPHIAGSAGRECHRLGDMAREECHRYLAGEPALVPVTPDNIVRMA</sequence>
<keyword evidence="1" id="KW-0560">Oxidoreductase</keyword>
<dbReference type="EMBL" id="JACHVB010000014">
    <property type="protein sequence ID" value="MBC2593734.1"/>
    <property type="molecule type" value="Genomic_DNA"/>
</dbReference>
<name>A0A842HDX3_9BACT</name>
<dbReference type="Proteomes" id="UP000546464">
    <property type="component" value="Unassembled WGS sequence"/>
</dbReference>
<feature type="domain" description="D-isomer specific 2-hydroxyacid dehydrogenase NAD-binding" evidence="3">
    <location>
        <begin position="120"/>
        <end position="294"/>
    </location>
</feature>
<dbReference type="GO" id="GO:0051287">
    <property type="term" value="F:NAD binding"/>
    <property type="evidence" value="ECO:0007669"/>
    <property type="project" value="InterPro"/>
</dbReference>
<evidence type="ECO:0000313" key="4">
    <source>
        <dbReference type="EMBL" id="MBC2593734.1"/>
    </source>
</evidence>
<evidence type="ECO:0000256" key="1">
    <source>
        <dbReference type="ARBA" id="ARBA00023002"/>
    </source>
</evidence>
<gene>
    <name evidence="4" type="ORF">H5P28_05605</name>
</gene>
<reference evidence="4 5" key="1">
    <citation type="submission" date="2020-07" db="EMBL/GenBank/DDBJ databases">
        <authorList>
            <person name="Feng X."/>
        </authorList>
    </citation>
    <scope>NUCLEOTIDE SEQUENCE [LARGE SCALE GENOMIC DNA]</scope>
    <source>
        <strain evidence="4 5">JCM31066</strain>
    </source>
</reference>
<dbReference type="SUPFAM" id="SSF52283">
    <property type="entry name" value="Formate/glycerate dehydrogenase catalytic domain-like"/>
    <property type="match status" value="1"/>
</dbReference>
<dbReference type="GO" id="GO:0005829">
    <property type="term" value="C:cytosol"/>
    <property type="evidence" value="ECO:0007669"/>
    <property type="project" value="TreeGrafter"/>
</dbReference>
<evidence type="ECO:0000256" key="2">
    <source>
        <dbReference type="ARBA" id="ARBA00023027"/>
    </source>
</evidence>
<dbReference type="GO" id="GO:0016618">
    <property type="term" value="F:hydroxypyruvate reductase [NAD(P)H] activity"/>
    <property type="evidence" value="ECO:0007669"/>
    <property type="project" value="TreeGrafter"/>
</dbReference>
<dbReference type="Gene3D" id="3.40.50.720">
    <property type="entry name" value="NAD(P)-binding Rossmann-like Domain"/>
    <property type="match status" value="2"/>
</dbReference>
<dbReference type="PANTHER" id="PTHR10996:SF178">
    <property type="entry name" value="2-HYDROXYACID DEHYDROGENASE YGL185C-RELATED"/>
    <property type="match status" value="1"/>
</dbReference>
<dbReference type="AlphaFoldDB" id="A0A842HDX3"/>
<dbReference type="CDD" id="cd12167">
    <property type="entry name" value="2-Hacid_dh_8"/>
    <property type="match status" value="1"/>
</dbReference>
<keyword evidence="5" id="KW-1185">Reference proteome</keyword>
<dbReference type="InterPro" id="IPR050223">
    <property type="entry name" value="D-isomer_2-hydroxyacid_DH"/>
</dbReference>
<evidence type="ECO:0000259" key="3">
    <source>
        <dbReference type="Pfam" id="PF02826"/>
    </source>
</evidence>
<accession>A0A842HDX3</accession>
<dbReference type="InterPro" id="IPR036291">
    <property type="entry name" value="NAD(P)-bd_dom_sf"/>
</dbReference>
<dbReference type="SUPFAM" id="SSF51735">
    <property type="entry name" value="NAD(P)-binding Rossmann-fold domains"/>
    <property type="match status" value="1"/>
</dbReference>
<proteinExistence type="predicted"/>
<keyword evidence="2" id="KW-0520">NAD</keyword>
<comment type="caution">
    <text evidence="4">The sequence shown here is derived from an EMBL/GenBank/DDBJ whole genome shotgun (WGS) entry which is preliminary data.</text>
</comment>
<dbReference type="RefSeq" id="WP_185674734.1">
    <property type="nucleotide sequence ID" value="NZ_JACHVB010000014.1"/>
</dbReference>
<dbReference type="Pfam" id="PF02826">
    <property type="entry name" value="2-Hacid_dh_C"/>
    <property type="match status" value="1"/>
</dbReference>